<dbReference type="Gene3D" id="1.10.1240.10">
    <property type="entry name" value="Methionine synthase domain"/>
    <property type="match status" value="1"/>
</dbReference>
<dbReference type="Gene3D" id="1.10.1660.10">
    <property type="match status" value="1"/>
</dbReference>
<dbReference type="InterPro" id="IPR047057">
    <property type="entry name" value="MerR_fam"/>
</dbReference>
<sequence length="318" mass="35044">MPIPIQMASQLSGLNPHVIRIWERRYNALNPSRTCTNRRMYCEEAIERLKLLRELTEAGHRIGNVARLGTEDLRRLVDQQLTRTAAPVAGFTATHAISFVEAVPCLEKPQDFIQCALEACGAYDTDRLRRLLLRARQQLGQRGMLHQVICPLLEHMKQAAEAGGLRPAHECIATSVIREMLMLPVPGSQTAPNAPELMVATPCGELQEIGAMMAAASARDLGWRITYLGPNLPVEEIAACAQARRARAVALSVVYLEKCPVIEEKLLRLRRLLPESTAMIVGGKAASGYEQLLAGAPIHWAHSLCELDQILLQVASRG</sequence>
<evidence type="ECO:0000259" key="6">
    <source>
        <dbReference type="PROSITE" id="PS51332"/>
    </source>
</evidence>
<evidence type="ECO:0000256" key="3">
    <source>
        <dbReference type="ARBA" id="ARBA00023125"/>
    </source>
</evidence>
<dbReference type="PROSITE" id="PS50937">
    <property type="entry name" value="HTH_MERR_2"/>
    <property type="match status" value="1"/>
</dbReference>
<reference evidence="7 8" key="1">
    <citation type="submission" date="2019-07" db="EMBL/GenBank/DDBJ databases">
        <title>Whole genome shotgun sequence of Brevifollis gellanilyticus NBRC 108608.</title>
        <authorList>
            <person name="Hosoyama A."/>
            <person name="Uohara A."/>
            <person name="Ohji S."/>
            <person name="Ichikawa N."/>
        </authorList>
    </citation>
    <scope>NUCLEOTIDE SEQUENCE [LARGE SCALE GENOMIC DNA]</scope>
    <source>
        <strain evidence="7 8">NBRC 108608</strain>
    </source>
</reference>
<keyword evidence="4" id="KW-0804">Transcription</keyword>
<dbReference type="SUPFAM" id="SSF52242">
    <property type="entry name" value="Cobalamin (vitamin B12)-binding domain"/>
    <property type="match status" value="1"/>
</dbReference>
<evidence type="ECO:0000256" key="1">
    <source>
        <dbReference type="ARBA" id="ARBA00022491"/>
    </source>
</evidence>
<keyword evidence="2" id="KW-0805">Transcription regulation</keyword>
<comment type="caution">
    <text evidence="7">The sequence shown here is derived from an EMBL/GenBank/DDBJ whole genome shotgun (WGS) entry which is preliminary data.</text>
</comment>
<dbReference type="Pfam" id="PF02310">
    <property type="entry name" value="B12-binding"/>
    <property type="match status" value="1"/>
</dbReference>
<evidence type="ECO:0000256" key="4">
    <source>
        <dbReference type="ARBA" id="ARBA00023163"/>
    </source>
</evidence>
<dbReference type="Pfam" id="PF13411">
    <property type="entry name" value="MerR_1"/>
    <property type="match status" value="1"/>
</dbReference>
<dbReference type="GO" id="GO:0046872">
    <property type="term" value="F:metal ion binding"/>
    <property type="evidence" value="ECO:0007669"/>
    <property type="project" value="InterPro"/>
</dbReference>
<evidence type="ECO:0000259" key="5">
    <source>
        <dbReference type="PROSITE" id="PS50937"/>
    </source>
</evidence>
<keyword evidence="8" id="KW-1185">Reference proteome</keyword>
<dbReference type="InterPro" id="IPR000551">
    <property type="entry name" value="MerR-type_HTH_dom"/>
</dbReference>
<dbReference type="PROSITE" id="PS51332">
    <property type="entry name" value="B12_BINDING"/>
    <property type="match status" value="1"/>
</dbReference>
<dbReference type="GO" id="GO:0031419">
    <property type="term" value="F:cobalamin binding"/>
    <property type="evidence" value="ECO:0007669"/>
    <property type="project" value="InterPro"/>
</dbReference>
<dbReference type="Gene3D" id="3.40.50.280">
    <property type="entry name" value="Cobalamin-binding domain"/>
    <property type="match status" value="1"/>
</dbReference>
<dbReference type="PANTHER" id="PTHR30204">
    <property type="entry name" value="REDOX-CYCLING DRUG-SENSING TRANSCRIPTIONAL ACTIVATOR SOXR"/>
    <property type="match status" value="1"/>
</dbReference>
<evidence type="ECO:0000256" key="2">
    <source>
        <dbReference type="ARBA" id="ARBA00023015"/>
    </source>
</evidence>
<dbReference type="Proteomes" id="UP000321577">
    <property type="component" value="Unassembled WGS sequence"/>
</dbReference>
<feature type="domain" description="B12-binding" evidence="6">
    <location>
        <begin position="194"/>
        <end position="318"/>
    </location>
</feature>
<organism evidence="7 8">
    <name type="scientific">Brevifollis gellanilyticus</name>
    <dbReference type="NCBI Taxonomy" id="748831"/>
    <lineage>
        <taxon>Bacteria</taxon>
        <taxon>Pseudomonadati</taxon>
        <taxon>Verrucomicrobiota</taxon>
        <taxon>Verrucomicrobiia</taxon>
        <taxon>Verrucomicrobiales</taxon>
        <taxon>Verrucomicrobiaceae</taxon>
    </lineage>
</organism>
<evidence type="ECO:0000313" key="8">
    <source>
        <dbReference type="Proteomes" id="UP000321577"/>
    </source>
</evidence>
<dbReference type="EMBL" id="BKAG01000042">
    <property type="protein sequence ID" value="GEP45114.1"/>
    <property type="molecule type" value="Genomic_DNA"/>
</dbReference>
<evidence type="ECO:0000313" key="7">
    <source>
        <dbReference type="EMBL" id="GEP45114.1"/>
    </source>
</evidence>
<dbReference type="InterPro" id="IPR036594">
    <property type="entry name" value="Meth_synthase_dom"/>
</dbReference>
<dbReference type="GO" id="GO:0003677">
    <property type="term" value="F:DNA binding"/>
    <property type="evidence" value="ECO:0007669"/>
    <property type="project" value="UniProtKB-KW"/>
</dbReference>
<dbReference type="InterPro" id="IPR006158">
    <property type="entry name" value="Cobalamin-bd"/>
</dbReference>
<dbReference type="GO" id="GO:0003700">
    <property type="term" value="F:DNA-binding transcription factor activity"/>
    <property type="evidence" value="ECO:0007669"/>
    <property type="project" value="InterPro"/>
</dbReference>
<dbReference type="OrthoDB" id="122388at2"/>
<keyword evidence="1" id="KW-0678">Repressor</keyword>
<dbReference type="SMART" id="SM00422">
    <property type="entry name" value="HTH_MERR"/>
    <property type="match status" value="1"/>
</dbReference>
<dbReference type="PANTHER" id="PTHR30204:SF69">
    <property type="entry name" value="MERR-FAMILY TRANSCRIPTIONAL REGULATOR"/>
    <property type="match status" value="1"/>
</dbReference>
<gene>
    <name evidence="7" type="primary">carH</name>
    <name evidence="7" type="ORF">BGE01nite_44050</name>
</gene>
<keyword evidence="3" id="KW-0238">DNA-binding</keyword>
<name>A0A512MEF0_9BACT</name>
<proteinExistence type="predicted"/>
<dbReference type="SUPFAM" id="SSF46955">
    <property type="entry name" value="Putative DNA-binding domain"/>
    <property type="match status" value="1"/>
</dbReference>
<dbReference type="CDD" id="cd01104">
    <property type="entry name" value="HTH_MlrA-CarA"/>
    <property type="match status" value="1"/>
</dbReference>
<feature type="domain" description="HTH merR-type" evidence="5">
    <location>
        <begin position="1"/>
        <end position="71"/>
    </location>
</feature>
<dbReference type="AlphaFoldDB" id="A0A512MEF0"/>
<dbReference type="InterPro" id="IPR009061">
    <property type="entry name" value="DNA-bd_dom_put_sf"/>
</dbReference>
<dbReference type="InterPro" id="IPR036724">
    <property type="entry name" value="Cobalamin-bd_sf"/>
</dbReference>
<dbReference type="RefSeq" id="WP_146853697.1">
    <property type="nucleotide sequence ID" value="NZ_BKAG01000042.1"/>
</dbReference>
<accession>A0A512MEF0</accession>
<protein>
    <submittedName>
        <fullName evidence="7">HTH-type transcriptional repressor CarH</fullName>
    </submittedName>
</protein>